<dbReference type="Proteomes" id="UP000008809">
    <property type="component" value="Chromosome"/>
</dbReference>
<keyword evidence="3" id="KW-1003">Cell membrane</keyword>
<dbReference type="InterPro" id="IPR052157">
    <property type="entry name" value="BCAA_transport_permease"/>
</dbReference>
<evidence type="ECO:0000256" key="9">
    <source>
        <dbReference type="SAM" id="Phobius"/>
    </source>
</evidence>
<proteinExistence type="inferred from homology"/>
<evidence type="ECO:0000256" key="3">
    <source>
        <dbReference type="ARBA" id="ARBA00022475"/>
    </source>
</evidence>
<name>Q2IR16_RHOP2</name>
<comment type="similarity">
    <text evidence="8">Belongs to the binding-protein-dependent transport system permease family. LivHM subfamily.</text>
</comment>
<dbReference type="EMBL" id="CP000250">
    <property type="protein sequence ID" value="ABD09344.1"/>
    <property type="molecule type" value="Genomic_DNA"/>
</dbReference>
<evidence type="ECO:0000313" key="10">
    <source>
        <dbReference type="EMBL" id="ABD09344.1"/>
    </source>
</evidence>
<dbReference type="Pfam" id="PF02653">
    <property type="entry name" value="BPD_transp_2"/>
    <property type="match status" value="1"/>
</dbReference>
<dbReference type="HOGENOM" id="CLU_039929_2_1_5"/>
<evidence type="ECO:0000256" key="4">
    <source>
        <dbReference type="ARBA" id="ARBA00022692"/>
    </source>
</evidence>
<dbReference type="PANTHER" id="PTHR11795:SF442">
    <property type="entry name" value="ABC TRANSPORTER ATP-BINDING PROTEIN"/>
    <property type="match status" value="1"/>
</dbReference>
<evidence type="ECO:0000256" key="7">
    <source>
        <dbReference type="ARBA" id="ARBA00023136"/>
    </source>
</evidence>
<dbReference type="STRING" id="316058.RPB_4661"/>
<accession>Q2IR16</accession>
<feature type="transmembrane region" description="Helical" evidence="9">
    <location>
        <begin position="142"/>
        <end position="162"/>
    </location>
</feature>
<evidence type="ECO:0000256" key="2">
    <source>
        <dbReference type="ARBA" id="ARBA00022448"/>
    </source>
</evidence>
<evidence type="ECO:0000313" key="11">
    <source>
        <dbReference type="Proteomes" id="UP000008809"/>
    </source>
</evidence>
<feature type="transmembrane region" description="Helical" evidence="9">
    <location>
        <begin position="225"/>
        <end position="252"/>
    </location>
</feature>
<keyword evidence="4 9" id="KW-0812">Transmembrane</keyword>
<dbReference type="RefSeq" id="WP_011443526.1">
    <property type="nucleotide sequence ID" value="NC_007778.1"/>
</dbReference>
<dbReference type="GO" id="GO:0022857">
    <property type="term" value="F:transmembrane transporter activity"/>
    <property type="evidence" value="ECO:0007669"/>
    <property type="project" value="InterPro"/>
</dbReference>
<dbReference type="GO" id="GO:0005886">
    <property type="term" value="C:plasma membrane"/>
    <property type="evidence" value="ECO:0007669"/>
    <property type="project" value="UniProtKB-SubCell"/>
</dbReference>
<evidence type="ECO:0000256" key="6">
    <source>
        <dbReference type="ARBA" id="ARBA00022989"/>
    </source>
</evidence>
<evidence type="ECO:0000256" key="1">
    <source>
        <dbReference type="ARBA" id="ARBA00004651"/>
    </source>
</evidence>
<sequence>MDLITFGVQLLNAVQYGMVLFLVASGLTLVFGILGVINLAHGAFYMLGAYLAYWIALMTGNFLVALVGGVAIAFVLGLALESVFIRWLYGRDHLAQVLLSFGLILVIDEARQLLFGKDVHSVAPPDWLSGSLQLTDNLSYPVYRLAICVFCLAVAALIFFVITRTKIGMIVRAGAENREMTRVLGIDYDKVNRLVFATGIALAALGGIVTAPMSTVYPGMGDGMLILSFVVVVLGGIGSVAGAAVGALLIGFTDTFGKVFFPSVSGMLIYLLMAIVLLWRPNGILGRREV</sequence>
<keyword evidence="2" id="KW-0813">Transport</keyword>
<gene>
    <name evidence="10" type="ordered locus">RPB_4661</name>
</gene>
<feature type="transmembrane region" description="Helical" evidence="9">
    <location>
        <begin position="51"/>
        <end position="80"/>
    </location>
</feature>
<keyword evidence="5" id="KW-0029">Amino-acid transport</keyword>
<evidence type="ECO:0000256" key="8">
    <source>
        <dbReference type="ARBA" id="ARBA00037998"/>
    </source>
</evidence>
<dbReference type="AlphaFoldDB" id="Q2IR16"/>
<dbReference type="InterPro" id="IPR001851">
    <property type="entry name" value="ABC_transp_permease"/>
</dbReference>
<comment type="subcellular location">
    <subcellularLocation>
        <location evidence="1">Cell membrane</location>
        <topology evidence="1">Multi-pass membrane protein</topology>
    </subcellularLocation>
</comment>
<keyword evidence="7 9" id="KW-0472">Membrane</keyword>
<evidence type="ECO:0000256" key="5">
    <source>
        <dbReference type="ARBA" id="ARBA00022970"/>
    </source>
</evidence>
<organism evidence="10 11">
    <name type="scientific">Rhodopseudomonas palustris (strain HaA2)</name>
    <dbReference type="NCBI Taxonomy" id="316058"/>
    <lineage>
        <taxon>Bacteria</taxon>
        <taxon>Pseudomonadati</taxon>
        <taxon>Pseudomonadota</taxon>
        <taxon>Alphaproteobacteria</taxon>
        <taxon>Hyphomicrobiales</taxon>
        <taxon>Nitrobacteraceae</taxon>
        <taxon>Rhodopseudomonas</taxon>
    </lineage>
</organism>
<dbReference type="CDD" id="cd06582">
    <property type="entry name" value="TM_PBP1_LivH_like"/>
    <property type="match status" value="1"/>
</dbReference>
<dbReference type="KEGG" id="rpb:RPB_4661"/>
<feature type="transmembrane region" description="Helical" evidence="9">
    <location>
        <begin position="16"/>
        <end position="39"/>
    </location>
</feature>
<protein>
    <submittedName>
        <fullName evidence="10">Inner-membrane translocator</fullName>
    </submittedName>
</protein>
<keyword evidence="6 9" id="KW-1133">Transmembrane helix</keyword>
<keyword evidence="11" id="KW-1185">Reference proteome</keyword>
<reference evidence="10 11" key="1">
    <citation type="submission" date="2006-01" db="EMBL/GenBank/DDBJ databases">
        <title>Complete sequence of Rhodopseudomonas palustris HaA2.</title>
        <authorList>
            <consortium name="US DOE Joint Genome Institute"/>
            <person name="Copeland A."/>
            <person name="Lucas S."/>
            <person name="Lapidus A."/>
            <person name="Barry K."/>
            <person name="Detter J.C."/>
            <person name="Glavina T."/>
            <person name="Hammon N."/>
            <person name="Israni S."/>
            <person name="Pitluck S."/>
            <person name="Chain P."/>
            <person name="Malfatti S."/>
            <person name="Shin M."/>
            <person name="Vergez L."/>
            <person name="Schmutz J."/>
            <person name="Larimer F."/>
            <person name="Land M."/>
            <person name="Hauser L."/>
            <person name="Pelletier D.A."/>
            <person name="Kyrpides N."/>
            <person name="Anderson I."/>
            <person name="Oda Y."/>
            <person name="Harwood C.S."/>
            <person name="Richardson P."/>
        </authorList>
    </citation>
    <scope>NUCLEOTIDE SEQUENCE [LARGE SCALE GENOMIC DNA]</scope>
    <source>
        <strain evidence="10 11">HaA2</strain>
    </source>
</reference>
<dbReference type="OrthoDB" id="9807115at2"/>
<dbReference type="PANTHER" id="PTHR11795">
    <property type="entry name" value="BRANCHED-CHAIN AMINO ACID TRANSPORT SYSTEM PERMEASE PROTEIN LIVH"/>
    <property type="match status" value="1"/>
</dbReference>
<dbReference type="eggNOG" id="COG0559">
    <property type="taxonomic scope" value="Bacteria"/>
</dbReference>
<feature type="transmembrane region" description="Helical" evidence="9">
    <location>
        <begin position="194"/>
        <end position="213"/>
    </location>
</feature>
<dbReference type="GO" id="GO:0006865">
    <property type="term" value="P:amino acid transport"/>
    <property type="evidence" value="ECO:0007669"/>
    <property type="project" value="UniProtKB-KW"/>
</dbReference>
<feature type="transmembrane region" description="Helical" evidence="9">
    <location>
        <begin position="259"/>
        <end position="279"/>
    </location>
</feature>